<dbReference type="InterPro" id="IPR016181">
    <property type="entry name" value="Acyl_CoA_acyltransferase"/>
</dbReference>
<dbReference type="STRING" id="1408157.A0A1J7JVJ1"/>
<keyword evidence="6" id="KW-1185">Reference proteome</keyword>
<dbReference type="InterPro" id="IPR051635">
    <property type="entry name" value="SNAT-like"/>
</dbReference>
<evidence type="ECO:0000256" key="1">
    <source>
        <dbReference type="ARBA" id="ARBA00022679"/>
    </source>
</evidence>
<dbReference type="AlphaFoldDB" id="A0A1J7JVJ1"/>
<evidence type="ECO:0000256" key="2">
    <source>
        <dbReference type="ARBA" id="ARBA00023315"/>
    </source>
</evidence>
<sequence length="282" mass="30825">MSPPDPQIVASPTTASPNNEDAIDDGEELDGDFVKLQKSKSQKRRAAKDISDTRINTVLPFAFSPNIRPLCVSDIESVVALENAAFHDPQHRATREKFEYRLTTCPELSLGLFCTVVPDHLKGWDIETLSAAKTVETDRADKAVSVLLAHIVATRCCGDDITDSDMDYPKNWRSLGGKCTDVGHQEQGRTIALHSLAVSPKVQGCGVGTIIIRAYLQQVNNCGLADRVSIICQDYLVSYYERFGFRNKGPSSAQYGGGGWHNMVKSPSLLPGISITEKGTNR</sequence>
<dbReference type="PANTHER" id="PTHR10908:SF0">
    <property type="entry name" value="SEROTONIN N-ACETYLTRANSFERASE"/>
    <property type="match status" value="1"/>
</dbReference>
<organism evidence="5 6">
    <name type="scientific">Coniochaeta ligniaria NRRL 30616</name>
    <dbReference type="NCBI Taxonomy" id="1408157"/>
    <lineage>
        <taxon>Eukaryota</taxon>
        <taxon>Fungi</taxon>
        <taxon>Dikarya</taxon>
        <taxon>Ascomycota</taxon>
        <taxon>Pezizomycotina</taxon>
        <taxon>Sordariomycetes</taxon>
        <taxon>Sordariomycetidae</taxon>
        <taxon>Coniochaetales</taxon>
        <taxon>Coniochaetaceae</taxon>
        <taxon>Coniochaeta</taxon>
    </lineage>
</organism>
<dbReference type="PANTHER" id="PTHR10908">
    <property type="entry name" value="SEROTONIN N-ACETYLTRANSFERASE"/>
    <property type="match status" value="1"/>
</dbReference>
<feature type="compositionally biased region" description="Polar residues" evidence="3">
    <location>
        <begin position="10"/>
        <end position="19"/>
    </location>
</feature>
<evidence type="ECO:0000313" key="5">
    <source>
        <dbReference type="EMBL" id="OIW31762.1"/>
    </source>
</evidence>
<dbReference type="SUPFAM" id="SSF55729">
    <property type="entry name" value="Acyl-CoA N-acyltransferases (Nat)"/>
    <property type="match status" value="1"/>
</dbReference>
<dbReference type="GO" id="GO:0004059">
    <property type="term" value="F:aralkylamine N-acetyltransferase activity"/>
    <property type="evidence" value="ECO:0007669"/>
    <property type="project" value="TreeGrafter"/>
</dbReference>
<accession>A0A1J7JVJ1</accession>
<protein>
    <submittedName>
        <fullName evidence="5">Acyl-CoA N-acyltransferase</fullName>
    </submittedName>
</protein>
<dbReference type="OrthoDB" id="30840at2759"/>
<feature type="domain" description="N-acetyltransferase" evidence="4">
    <location>
        <begin position="65"/>
        <end position="268"/>
    </location>
</feature>
<dbReference type="InParanoid" id="A0A1J7JVJ1"/>
<dbReference type="PROSITE" id="PS51186">
    <property type="entry name" value="GNAT"/>
    <property type="match status" value="1"/>
</dbReference>
<dbReference type="Gene3D" id="3.40.630.30">
    <property type="match status" value="1"/>
</dbReference>
<keyword evidence="1 5" id="KW-0808">Transferase</keyword>
<reference evidence="5 6" key="1">
    <citation type="submission" date="2016-10" db="EMBL/GenBank/DDBJ databases">
        <title>Draft genome sequence of Coniochaeta ligniaria NRRL30616, a lignocellulolytic fungus for bioabatement of inhibitors in plant biomass hydrolysates.</title>
        <authorList>
            <consortium name="DOE Joint Genome Institute"/>
            <person name="Jimenez D.J."/>
            <person name="Hector R.E."/>
            <person name="Riley R."/>
            <person name="Sun H."/>
            <person name="Grigoriev I.V."/>
            <person name="Van Elsas J.D."/>
            <person name="Nichols N.N."/>
        </authorList>
    </citation>
    <scope>NUCLEOTIDE SEQUENCE [LARGE SCALE GENOMIC DNA]</scope>
    <source>
        <strain evidence="5 6">NRRL 30616</strain>
    </source>
</reference>
<dbReference type="GO" id="GO:0005737">
    <property type="term" value="C:cytoplasm"/>
    <property type="evidence" value="ECO:0007669"/>
    <property type="project" value="TreeGrafter"/>
</dbReference>
<name>A0A1J7JVJ1_9PEZI</name>
<dbReference type="FunCoup" id="A0A1J7JVJ1">
    <property type="interactions" value="226"/>
</dbReference>
<evidence type="ECO:0000256" key="3">
    <source>
        <dbReference type="SAM" id="MobiDB-lite"/>
    </source>
</evidence>
<evidence type="ECO:0000313" key="6">
    <source>
        <dbReference type="Proteomes" id="UP000182658"/>
    </source>
</evidence>
<proteinExistence type="predicted"/>
<dbReference type="Proteomes" id="UP000182658">
    <property type="component" value="Unassembled WGS sequence"/>
</dbReference>
<dbReference type="Pfam" id="PF13673">
    <property type="entry name" value="Acetyltransf_10"/>
    <property type="match status" value="1"/>
</dbReference>
<evidence type="ECO:0000259" key="4">
    <source>
        <dbReference type="PROSITE" id="PS51186"/>
    </source>
</evidence>
<keyword evidence="2 5" id="KW-0012">Acyltransferase</keyword>
<dbReference type="EMBL" id="KV875095">
    <property type="protein sequence ID" value="OIW31762.1"/>
    <property type="molecule type" value="Genomic_DNA"/>
</dbReference>
<dbReference type="InterPro" id="IPR000182">
    <property type="entry name" value="GNAT_dom"/>
</dbReference>
<gene>
    <name evidence="5" type="ORF">CONLIGDRAFT_239642</name>
</gene>
<feature type="region of interest" description="Disordered" evidence="3">
    <location>
        <begin position="1"/>
        <end position="26"/>
    </location>
</feature>